<keyword evidence="3" id="KW-1185">Reference proteome</keyword>
<proteinExistence type="predicted"/>
<evidence type="ECO:0000256" key="1">
    <source>
        <dbReference type="SAM" id="MobiDB-lite"/>
    </source>
</evidence>
<name>A0A8H4PNQ1_9HYPO</name>
<reference evidence="2 3" key="1">
    <citation type="journal article" date="2020" name="Genome Biol. Evol.">
        <title>A new high-quality draft genome assembly of the Chinese cordyceps Ophiocordyceps sinensis.</title>
        <authorList>
            <person name="Shu R."/>
            <person name="Zhang J."/>
            <person name="Meng Q."/>
            <person name="Zhang H."/>
            <person name="Zhou G."/>
            <person name="Li M."/>
            <person name="Wu P."/>
            <person name="Zhao Y."/>
            <person name="Chen C."/>
            <person name="Qin Q."/>
        </authorList>
    </citation>
    <scope>NUCLEOTIDE SEQUENCE [LARGE SCALE GENOMIC DNA]</scope>
    <source>
        <strain evidence="2 3">IOZ07</strain>
    </source>
</reference>
<organism evidence="2 3">
    <name type="scientific">Ophiocordyceps sinensis</name>
    <dbReference type="NCBI Taxonomy" id="72228"/>
    <lineage>
        <taxon>Eukaryota</taxon>
        <taxon>Fungi</taxon>
        <taxon>Dikarya</taxon>
        <taxon>Ascomycota</taxon>
        <taxon>Pezizomycotina</taxon>
        <taxon>Sordariomycetes</taxon>
        <taxon>Hypocreomycetidae</taxon>
        <taxon>Hypocreales</taxon>
        <taxon>Ophiocordycipitaceae</taxon>
        <taxon>Ophiocordyceps</taxon>
    </lineage>
</organism>
<comment type="caution">
    <text evidence="2">The sequence shown here is derived from an EMBL/GenBank/DDBJ whole genome shotgun (WGS) entry which is preliminary data.</text>
</comment>
<sequence>MSTEQVVIGHLGYLSVSTSMPGAIRHRPIFATHWATSVERGEEDDGEENGGKGGGKGGEEEEARRRRGGGGEEARRRRGGGGGGGGEEEEDEEQDEEEERGRRWSPKSNQAIPRIHKCTLCTHTLCTQVHALHTSARSAL</sequence>
<dbReference type="Proteomes" id="UP000557566">
    <property type="component" value="Unassembled WGS sequence"/>
</dbReference>
<gene>
    <name evidence="2" type="ORF">G6O67_003968</name>
</gene>
<evidence type="ECO:0000313" key="3">
    <source>
        <dbReference type="Proteomes" id="UP000557566"/>
    </source>
</evidence>
<feature type="compositionally biased region" description="Acidic residues" evidence="1">
    <location>
        <begin position="86"/>
        <end position="98"/>
    </location>
</feature>
<evidence type="ECO:0000313" key="2">
    <source>
        <dbReference type="EMBL" id="KAF4507476.1"/>
    </source>
</evidence>
<dbReference type="AlphaFoldDB" id="A0A8H4PNQ1"/>
<feature type="region of interest" description="Disordered" evidence="1">
    <location>
        <begin position="36"/>
        <end position="111"/>
    </location>
</feature>
<accession>A0A8H4PNQ1</accession>
<protein>
    <submittedName>
        <fullName evidence="2">Uncharacterized protein</fullName>
    </submittedName>
</protein>
<dbReference type="EMBL" id="JAAVMX010000005">
    <property type="protein sequence ID" value="KAF4507476.1"/>
    <property type="molecule type" value="Genomic_DNA"/>
</dbReference>